<protein>
    <submittedName>
        <fullName evidence="2">Uncharacterized protein</fullName>
    </submittedName>
</protein>
<proteinExistence type="predicted"/>
<dbReference type="Proteomes" id="UP001185331">
    <property type="component" value="Unassembled WGS sequence"/>
</dbReference>
<name>A0AAE4BKS8_9DEIO</name>
<feature type="region of interest" description="Disordered" evidence="1">
    <location>
        <begin position="49"/>
        <end position="87"/>
    </location>
</feature>
<reference evidence="2" key="1">
    <citation type="submission" date="2023-07" db="EMBL/GenBank/DDBJ databases">
        <title>Sorghum-associated microbial communities from plants grown in Nebraska, USA.</title>
        <authorList>
            <person name="Schachtman D."/>
        </authorList>
    </citation>
    <scope>NUCLEOTIDE SEQUENCE</scope>
    <source>
        <strain evidence="2">BE330</strain>
    </source>
</reference>
<accession>A0AAE4BKS8</accession>
<comment type="caution">
    <text evidence="2">The sequence shown here is derived from an EMBL/GenBank/DDBJ whole genome shotgun (WGS) entry which is preliminary data.</text>
</comment>
<gene>
    <name evidence="2" type="ORF">J2Y00_001681</name>
</gene>
<evidence type="ECO:0000313" key="3">
    <source>
        <dbReference type="Proteomes" id="UP001185331"/>
    </source>
</evidence>
<organism evidence="2 3">
    <name type="scientific">Deinococcus soli</name>
    <name type="common">ex Cha et al. 2016</name>
    <dbReference type="NCBI Taxonomy" id="1309411"/>
    <lineage>
        <taxon>Bacteria</taxon>
        <taxon>Thermotogati</taxon>
        <taxon>Deinococcota</taxon>
        <taxon>Deinococci</taxon>
        <taxon>Deinococcales</taxon>
        <taxon>Deinococcaceae</taxon>
        <taxon>Deinococcus</taxon>
    </lineage>
</organism>
<evidence type="ECO:0000313" key="2">
    <source>
        <dbReference type="EMBL" id="MDR6218118.1"/>
    </source>
</evidence>
<sequence length="87" mass="9738">MTHPLYSESELARLHLETQGFTYEGGLRREDGRTWTVELRRVEETVTVSRTDLPGPHAYRVTSERPAGVSSVSSHESLRAALDSLTP</sequence>
<dbReference type="EMBL" id="JAVDQK010000004">
    <property type="protein sequence ID" value="MDR6218118.1"/>
    <property type="molecule type" value="Genomic_DNA"/>
</dbReference>
<dbReference type="RefSeq" id="WP_309854150.1">
    <property type="nucleotide sequence ID" value="NZ_JAVDQJ010000004.1"/>
</dbReference>
<dbReference type="AlphaFoldDB" id="A0AAE4BKS8"/>
<evidence type="ECO:0000256" key="1">
    <source>
        <dbReference type="SAM" id="MobiDB-lite"/>
    </source>
</evidence>